<organism evidence="1 2">
    <name type="scientific">Paenibacillus glycinis</name>
    <dbReference type="NCBI Taxonomy" id="2697035"/>
    <lineage>
        <taxon>Bacteria</taxon>
        <taxon>Bacillati</taxon>
        <taxon>Bacillota</taxon>
        <taxon>Bacilli</taxon>
        <taxon>Bacillales</taxon>
        <taxon>Paenibacillaceae</taxon>
        <taxon>Paenibacillus</taxon>
    </lineage>
</organism>
<name>A0ABW9XTZ0_9BACL</name>
<gene>
    <name evidence="1" type="ORF">GT019_19830</name>
</gene>
<dbReference type="RefSeq" id="WP_161744927.1">
    <property type="nucleotide sequence ID" value="NZ_JAAAMV010000018.1"/>
</dbReference>
<evidence type="ECO:0000313" key="2">
    <source>
        <dbReference type="Proteomes" id="UP000665561"/>
    </source>
</evidence>
<comment type="caution">
    <text evidence="1">The sequence shown here is derived from an EMBL/GenBank/DDBJ whole genome shotgun (WGS) entry which is preliminary data.</text>
</comment>
<sequence length="125" mass="13957">MKLFLLNENGESVWVAIADICLISPTSSGPAFTARDGAVYRYPHTMEQLVRHFADYGFERLDRNAIANLDAAEWYDPVQRKVYFELPEKEGAEALYATVSVANAAKVKHMNVRECSGMYSAHPAA</sequence>
<protein>
    <recommendedName>
        <fullName evidence="3">HTH LytTR-type domain-containing protein</fullName>
    </recommendedName>
</protein>
<proteinExistence type="predicted"/>
<accession>A0ABW9XTZ0</accession>
<dbReference type="EMBL" id="JAAAMV010000018">
    <property type="protein sequence ID" value="NBD26130.1"/>
    <property type="molecule type" value="Genomic_DNA"/>
</dbReference>
<dbReference type="Proteomes" id="UP000665561">
    <property type="component" value="Unassembled WGS sequence"/>
</dbReference>
<keyword evidence="2" id="KW-1185">Reference proteome</keyword>
<evidence type="ECO:0000313" key="1">
    <source>
        <dbReference type="EMBL" id="NBD26130.1"/>
    </source>
</evidence>
<reference evidence="1 2" key="1">
    <citation type="submission" date="2020-01" db="EMBL/GenBank/DDBJ databases">
        <title>Paenibacillus soybeanensis sp. nov. isolated from the nodules of soybean (Glycine max(L.) Merr).</title>
        <authorList>
            <person name="Wang H."/>
        </authorList>
    </citation>
    <scope>NUCLEOTIDE SEQUENCE [LARGE SCALE GENOMIC DNA]</scope>
    <source>
        <strain evidence="1 2">T1</strain>
    </source>
</reference>
<evidence type="ECO:0008006" key="3">
    <source>
        <dbReference type="Google" id="ProtNLM"/>
    </source>
</evidence>